<gene>
    <name evidence="3" type="ORF">ABOD76_07475</name>
</gene>
<feature type="chain" id="PRO_5043840345" evidence="1">
    <location>
        <begin position="23"/>
        <end position="149"/>
    </location>
</feature>
<organism evidence="3">
    <name type="scientific">Deinococcus sonorensis KR-87</name>
    <dbReference type="NCBI Taxonomy" id="694439"/>
    <lineage>
        <taxon>Bacteria</taxon>
        <taxon>Thermotogati</taxon>
        <taxon>Deinococcota</taxon>
        <taxon>Deinococci</taxon>
        <taxon>Deinococcales</taxon>
        <taxon>Deinococcaceae</taxon>
        <taxon>Deinococcus</taxon>
    </lineage>
</organism>
<accession>A0AAU7UCX5</accession>
<evidence type="ECO:0000259" key="2">
    <source>
        <dbReference type="Pfam" id="PF12973"/>
    </source>
</evidence>
<dbReference type="InterPro" id="IPR025979">
    <property type="entry name" value="ChrR-like_cupin_dom"/>
</dbReference>
<evidence type="ECO:0000313" key="3">
    <source>
        <dbReference type="EMBL" id="XBV86133.1"/>
    </source>
</evidence>
<feature type="signal peptide" evidence="1">
    <location>
        <begin position="1"/>
        <end position="22"/>
    </location>
</feature>
<name>A0AAU7UCX5_9DEIO</name>
<feature type="domain" description="ChrR-like cupin" evidence="2">
    <location>
        <begin position="26"/>
        <end position="136"/>
    </location>
</feature>
<sequence>MLTRPGRLICTVAFLAMGLAGSQGSNTSDLKWSPAPPFLPAGAELVVLDGDPGKDVRVTLRLRFPAGYQVPAHWHPTQEDVTVISGSLHVGMGDKLDEAAGTLLKAGGFVALPEKMNHSVWTDEETVVQVHLQGPFEITYADPSLDPRK</sequence>
<dbReference type="Gene3D" id="2.60.120.10">
    <property type="entry name" value="Jelly Rolls"/>
    <property type="match status" value="1"/>
</dbReference>
<dbReference type="KEGG" id="dsc:ABOD76_07475"/>
<dbReference type="Pfam" id="PF12973">
    <property type="entry name" value="Cupin_7"/>
    <property type="match status" value="1"/>
</dbReference>
<reference evidence="3" key="1">
    <citation type="submission" date="2024-06" db="EMBL/GenBank/DDBJ databases">
        <title>Draft Genome Sequence of Deinococcus sonorensis Type Strain KR-87, a Biofilm Producing Representative of the Genus Deinococcus.</title>
        <authorList>
            <person name="Boren L.S."/>
            <person name="Grosso R.A."/>
            <person name="Hugenberg-Cox A.N."/>
            <person name="Hill J.T.E."/>
            <person name="Albert C.M."/>
            <person name="Tuohy J.M."/>
        </authorList>
    </citation>
    <scope>NUCLEOTIDE SEQUENCE</scope>
    <source>
        <strain evidence="3">KR-87</strain>
    </source>
</reference>
<dbReference type="InterPro" id="IPR014710">
    <property type="entry name" value="RmlC-like_jellyroll"/>
</dbReference>
<proteinExistence type="predicted"/>
<protein>
    <submittedName>
        <fullName evidence="3">Cupin domain-containing protein</fullName>
    </submittedName>
</protein>
<keyword evidence="1" id="KW-0732">Signal</keyword>
<dbReference type="CDD" id="cd06989">
    <property type="entry name" value="cupin_DRT102"/>
    <property type="match status" value="1"/>
</dbReference>
<dbReference type="RefSeq" id="WP_350244185.1">
    <property type="nucleotide sequence ID" value="NZ_CP158299.1"/>
</dbReference>
<dbReference type="SUPFAM" id="SSF51182">
    <property type="entry name" value="RmlC-like cupins"/>
    <property type="match status" value="1"/>
</dbReference>
<dbReference type="InterPro" id="IPR011051">
    <property type="entry name" value="RmlC_Cupin_sf"/>
</dbReference>
<dbReference type="AlphaFoldDB" id="A0AAU7UCX5"/>
<dbReference type="EMBL" id="CP158299">
    <property type="protein sequence ID" value="XBV86133.1"/>
    <property type="molecule type" value="Genomic_DNA"/>
</dbReference>
<evidence type="ECO:0000256" key="1">
    <source>
        <dbReference type="SAM" id="SignalP"/>
    </source>
</evidence>